<reference evidence="1" key="1">
    <citation type="submission" date="2021-01" db="EMBL/GenBank/DDBJ databases">
        <authorList>
            <person name="Corre E."/>
            <person name="Pelletier E."/>
            <person name="Niang G."/>
            <person name="Scheremetjew M."/>
            <person name="Finn R."/>
            <person name="Kale V."/>
            <person name="Holt S."/>
            <person name="Cochrane G."/>
            <person name="Meng A."/>
            <person name="Brown T."/>
            <person name="Cohen L."/>
        </authorList>
    </citation>
    <scope>NUCLEOTIDE SEQUENCE</scope>
    <source>
        <strain evidence="1">CCMP645</strain>
    </source>
</reference>
<evidence type="ECO:0000313" key="1">
    <source>
        <dbReference type="EMBL" id="CAE0773977.1"/>
    </source>
</evidence>
<accession>A0A7S4BR55</accession>
<protein>
    <submittedName>
        <fullName evidence="1">Uncharacterized protein</fullName>
    </submittedName>
</protein>
<proteinExistence type="predicted"/>
<dbReference type="EMBL" id="HBIZ01041608">
    <property type="protein sequence ID" value="CAE0773977.1"/>
    <property type="molecule type" value="Transcribed_RNA"/>
</dbReference>
<gene>
    <name evidence="1" type="ORF">PCAR00345_LOCUS26589</name>
</gene>
<organism evidence="1">
    <name type="scientific">Chrysotila carterae</name>
    <name type="common">Marine alga</name>
    <name type="synonym">Syracosphaera carterae</name>
    <dbReference type="NCBI Taxonomy" id="13221"/>
    <lineage>
        <taxon>Eukaryota</taxon>
        <taxon>Haptista</taxon>
        <taxon>Haptophyta</taxon>
        <taxon>Prymnesiophyceae</taxon>
        <taxon>Isochrysidales</taxon>
        <taxon>Isochrysidaceae</taxon>
        <taxon>Chrysotila</taxon>
    </lineage>
</organism>
<sequence>MLHMPENSAGSVSGRRASVARQGQVLLDQHKTTRTITAKTDGLKNGLRRHMALADVVSSTQRPKVELAVYDNRLNVSFSSSGTWGPRHLLFRSAEGLGVPYTIGALDKDGGVGTTGPRKPWAMGDRESWLEQGVMPRSTASLVFHLDATDTLLLSSADEIAHKYANLTAEHGEELVISADAMLWPEDMQWDGRYVCANQRQTWASCALGMGCCHTSDYPSAELPSRVALLRWANIGAVLDPPRSWLRFFRCMRERYPGYPRGCPISRCRTPV</sequence>
<name>A0A7S4BR55_CHRCT</name>
<dbReference type="AlphaFoldDB" id="A0A7S4BR55"/>